<keyword evidence="1" id="KW-1133">Transmembrane helix</keyword>
<feature type="transmembrane region" description="Helical" evidence="1">
    <location>
        <begin position="6"/>
        <end position="25"/>
    </location>
</feature>
<dbReference type="EMBL" id="DUJS01000002">
    <property type="protein sequence ID" value="HII70076.1"/>
    <property type="molecule type" value="Genomic_DNA"/>
</dbReference>
<evidence type="ECO:0000313" key="2">
    <source>
        <dbReference type="EMBL" id="HII70076.1"/>
    </source>
</evidence>
<name>A0A832T9Q4_9EURY</name>
<proteinExistence type="predicted"/>
<gene>
    <name evidence="2" type="ORF">HA336_02435</name>
</gene>
<accession>A0A832T9Q4</accession>
<evidence type="ECO:0000313" key="3">
    <source>
        <dbReference type="Proteomes" id="UP000619545"/>
    </source>
</evidence>
<dbReference type="RefSeq" id="WP_011019069.1">
    <property type="nucleotide sequence ID" value="NZ_DUJS01000002.1"/>
</dbReference>
<comment type="caution">
    <text evidence="2">The sequence shown here is derived from an EMBL/GenBank/DDBJ whole genome shotgun (WGS) entry which is preliminary data.</text>
</comment>
<dbReference type="Proteomes" id="UP000619545">
    <property type="component" value="Unassembled WGS sequence"/>
</dbReference>
<protein>
    <submittedName>
        <fullName evidence="2">Uncharacterized protein</fullName>
    </submittedName>
</protein>
<evidence type="ECO:0000256" key="1">
    <source>
        <dbReference type="SAM" id="Phobius"/>
    </source>
</evidence>
<sequence>MSVEWTILLMTVIAAVFALGIALNASNSGFVSTTGSGWAAGMKELGSEVVRRAATP</sequence>
<reference evidence="2" key="1">
    <citation type="journal article" date="2020" name="bioRxiv">
        <title>A rank-normalized archaeal taxonomy based on genome phylogeny resolves widespread incomplete and uneven classifications.</title>
        <authorList>
            <person name="Rinke C."/>
            <person name="Chuvochina M."/>
            <person name="Mussig A.J."/>
            <person name="Chaumeil P.-A."/>
            <person name="Waite D.W."/>
            <person name="Whitman W.B."/>
            <person name="Parks D.H."/>
            <person name="Hugenholtz P."/>
        </authorList>
    </citation>
    <scope>NUCLEOTIDE SEQUENCE</scope>
    <source>
        <strain evidence="2">UBA8853</strain>
    </source>
</reference>
<keyword evidence="1" id="KW-0812">Transmembrane</keyword>
<dbReference type="AlphaFoldDB" id="A0A832T9Q4"/>
<keyword evidence="1" id="KW-0472">Membrane</keyword>
<organism evidence="2 3">
    <name type="scientific">Methanopyrus kandleri</name>
    <dbReference type="NCBI Taxonomy" id="2320"/>
    <lineage>
        <taxon>Archaea</taxon>
        <taxon>Methanobacteriati</taxon>
        <taxon>Methanobacteriota</taxon>
        <taxon>Methanomada group</taxon>
        <taxon>Methanopyri</taxon>
        <taxon>Methanopyrales</taxon>
        <taxon>Methanopyraceae</taxon>
        <taxon>Methanopyrus</taxon>
    </lineage>
</organism>